<keyword evidence="4" id="KW-1185">Reference proteome</keyword>
<accession>A0A8B8IIC7</accession>
<evidence type="ECO:0000256" key="1">
    <source>
        <dbReference type="SAM" id="MobiDB-lite"/>
    </source>
</evidence>
<evidence type="ECO:0000313" key="6">
    <source>
        <dbReference type="RefSeq" id="XP_064071457.1"/>
    </source>
</evidence>
<dbReference type="OMA" id="GNWICRD"/>
<keyword evidence="2" id="KW-0812">Transmembrane</keyword>
<evidence type="ECO:0000256" key="3">
    <source>
        <dbReference type="SAM" id="SignalP"/>
    </source>
</evidence>
<gene>
    <name evidence="5 6" type="primary">LOC113401228</name>
</gene>
<feature type="chain" id="PRO_5045020298" evidence="3">
    <location>
        <begin position="24"/>
        <end position="220"/>
    </location>
</feature>
<protein>
    <submittedName>
        <fullName evidence="5 6">Uncharacterized protein LOC113401228</fullName>
    </submittedName>
</protein>
<feature type="signal peptide" evidence="3">
    <location>
        <begin position="1"/>
        <end position="23"/>
    </location>
</feature>
<dbReference type="InterPro" id="IPR009030">
    <property type="entry name" value="Growth_fac_rcpt_cys_sf"/>
</dbReference>
<dbReference type="SUPFAM" id="SSF57184">
    <property type="entry name" value="Growth factor receptor domain"/>
    <property type="match status" value="1"/>
</dbReference>
<proteinExistence type="predicted"/>
<dbReference type="AlphaFoldDB" id="A0A8B8IIC7"/>
<sequence length="220" mass="24453">MAFWTKFLFIFLLTSIRVQNGTSEGECSFCVGEQFECINENCYCATGYVPNYHNTDCTKCPGLGEKCYGPCCSENSNETLQCWRGICQSCYDLHGNWICRDSLDQIILVSGSQIIMAIALVLGIIATFTMLYKLCAVTNLRPLGNHSSESRLSVGSLQIYVNERLRDAPPRYSRTAPSGSAIYPAAVYLNAGFVHDNSLPPPPYTPEQKNDNETNTTIHM</sequence>
<evidence type="ECO:0000313" key="5">
    <source>
        <dbReference type="RefSeq" id="XP_026496849.2"/>
    </source>
</evidence>
<organism evidence="4 5">
    <name type="scientific">Vanessa tameamea</name>
    <name type="common">Kamehameha butterfly</name>
    <dbReference type="NCBI Taxonomy" id="334116"/>
    <lineage>
        <taxon>Eukaryota</taxon>
        <taxon>Metazoa</taxon>
        <taxon>Ecdysozoa</taxon>
        <taxon>Arthropoda</taxon>
        <taxon>Hexapoda</taxon>
        <taxon>Insecta</taxon>
        <taxon>Pterygota</taxon>
        <taxon>Neoptera</taxon>
        <taxon>Endopterygota</taxon>
        <taxon>Lepidoptera</taxon>
        <taxon>Glossata</taxon>
        <taxon>Ditrysia</taxon>
        <taxon>Papilionoidea</taxon>
        <taxon>Nymphalidae</taxon>
        <taxon>Nymphalinae</taxon>
        <taxon>Vanessa</taxon>
    </lineage>
</organism>
<keyword evidence="2" id="KW-0472">Membrane</keyword>
<keyword evidence="2" id="KW-1133">Transmembrane helix</keyword>
<reference evidence="5 6" key="1">
    <citation type="submission" date="2025-05" db="UniProtKB">
        <authorList>
            <consortium name="RefSeq"/>
        </authorList>
    </citation>
    <scope>IDENTIFICATION</scope>
    <source>
        <tissue evidence="5 6">Whole body</tissue>
    </source>
</reference>
<feature type="region of interest" description="Disordered" evidence="1">
    <location>
        <begin position="199"/>
        <end position="220"/>
    </location>
</feature>
<evidence type="ECO:0000256" key="2">
    <source>
        <dbReference type="SAM" id="Phobius"/>
    </source>
</evidence>
<evidence type="ECO:0000313" key="4">
    <source>
        <dbReference type="Proteomes" id="UP001652626"/>
    </source>
</evidence>
<keyword evidence="3" id="KW-0732">Signal</keyword>
<dbReference type="RefSeq" id="XP_026496849.2">
    <property type="nucleotide sequence ID" value="XM_026641064.2"/>
</dbReference>
<dbReference type="RefSeq" id="XP_064071457.1">
    <property type="nucleotide sequence ID" value="XM_064215387.1"/>
</dbReference>
<dbReference type="GeneID" id="113401228"/>
<dbReference type="Proteomes" id="UP001652626">
    <property type="component" value="Chromosome 7"/>
</dbReference>
<name>A0A8B8IIC7_VANTA</name>
<feature type="transmembrane region" description="Helical" evidence="2">
    <location>
        <begin position="114"/>
        <end position="132"/>
    </location>
</feature>
<dbReference type="OrthoDB" id="7428788at2759"/>